<evidence type="ECO:0000256" key="9">
    <source>
        <dbReference type="ARBA" id="ARBA00022840"/>
    </source>
</evidence>
<evidence type="ECO:0000256" key="1">
    <source>
        <dbReference type="ARBA" id="ARBA00001958"/>
    </source>
</evidence>
<dbReference type="Gene3D" id="3.20.20.60">
    <property type="entry name" value="Phosphoenolpyruvate-binding domains"/>
    <property type="match status" value="1"/>
</dbReference>
<dbReference type="EMBL" id="QOPI01000022">
    <property type="protein sequence ID" value="RCL43812.1"/>
    <property type="molecule type" value="Genomic_DNA"/>
</dbReference>
<dbReference type="SUPFAM" id="SSF52935">
    <property type="entry name" value="PK C-terminal domain-like"/>
    <property type="match status" value="1"/>
</dbReference>
<dbReference type="PANTHER" id="PTHR11817">
    <property type="entry name" value="PYRUVATE KINASE"/>
    <property type="match status" value="1"/>
</dbReference>
<evidence type="ECO:0000256" key="8">
    <source>
        <dbReference type="ARBA" id="ARBA00022777"/>
    </source>
</evidence>
<dbReference type="InterPro" id="IPR040442">
    <property type="entry name" value="Pyrv_kinase-like_dom_sf"/>
</dbReference>
<dbReference type="NCBIfam" id="NF004491">
    <property type="entry name" value="PRK05826.1"/>
    <property type="match status" value="1"/>
</dbReference>
<dbReference type="GO" id="GO:0016301">
    <property type="term" value="F:kinase activity"/>
    <property type="evidence" value="ECO:0007669"/>
    <property type="project" value="UniProtKB-KW"/>
</dbReference>
<feature type="domain" description="Pyruvate kinase barrel" evidence="15">
    <location>
        <begin position="4"/>
        <end position="327"/>
    </location>
</feature>
<evidence type="ECO:0000256" key="6">
    <source>
        <dbReference type="ARBA" id="ARBA00022723"/>
    </source>
</evidence>
<evidence type="ECO:0000259" key="16">
    <source>
        <dbReference type="Pfam" id="PF02887"/>
    </source>
</evidence>
<evidence type="ECO:0000256" key="7">
    <source>
        <dbReference type="ARBA" id="ARBA00022741"/>
    </source>
</evidence>
<evidence type="ECO:0000256" key="4">
    <source>
        <dbReference type="ARBA" id="ARBA00012142"/>
    </source>
</evidence>
<dbReference type="Proteomes" id="UP000252915">
    <property type="component" value="Unassembled WGS sequence"/>
</dbReference>
<sequence>MEFTRTKIICTVGPATQNIKTLKKLHSEGMNVVRINMSHADHKQAKAIISRVNKINSELSKNTTPIGILLDTQGPEIRTGDTAMPLDLVTGDEVTLTVRDQVDVETSSIKINYKDLISSVNPGSKITVDNGLINFSVLSKDEDTLLCKVIDGGKIGSKRHVNLPGVRVNLPSITSKDIKDIQFGIKHNVDFIALSFVRSEEDLTKLREILKDSSSTARIIAKIENQEGLDNINEICKASDGVMVARGDLGIETSLADLPNIQRKIMFACAKWGKRSIVATHLLESMIENPTPTRAEVTDIANAIYEGADAIMLSGETSIGKHPIECVKFLKSISLKTEQFKTLGYEENLISDSDWQHLGVAANQLAQSVKADGIIVVTRTGYTGNIVSNAKPFNIPIFCFTNSKSTLNHLSLVGSTQAYFLKNISNHDRAIKSISRKLKDYYKTKDELKFVMISGIFSEEHSEAIQVINF</sequence>
<evidence type="ECO:0000256" key="10">
    <source>
        <dbReference type="ARBA" id="ARBA00022842"/>
    </source>
</evidence>
<keyword evidence="5 14" id="KW-0808">Transferase</keyword>
<comment type="catalytic activity">
    <reaction evidence="14">
        <text>pyruvate + ATP = phosphoenolpyruvate + ADP + H(+)</text>
        <dbReference type="Rhea" id="RHEA:18157"/>
        <dbReference type="ChEBI" id="CHEBI:15361"/>
        <dbReference type="ChEBI" id="CHEBI:15378"/>
        <dbReference type="ChEBI" id="CHEBI:30616"/>
        <dbReference type="ChEBI" id="CHEBI:58702"/>
        <dbReference type="ChEBI" id="CHEBI:456216"/>
        <dbReference type="EC" id="2.7.1.40"/>
    </reaction>
</comment>
<dbReference type="PROSITE" id="PS00110">
    <property type="entry name" value="PYRUVATE_KINASE"/>
    <property type="match status" value="1"/>
</dbReference>
<dbReference type="InterPro" id="IPR036918">
    <property type="entry name" value="Pyrv_Knase_C_sf"/>
</dbReference>
<dbReference type="SUPFAM" id="SSF50800">
    <property type="entry name" value="PK beta-barrel domain-like"/>
    <property type="match status" value="1"/>
</dbReference>
<dbReference type="AlphaFoldDB" id="A0A368C447"/>
<evidence type="ECO:0000256" key="12">
    <source>
        <dbReference type="ARBA" id="ARBA00023317"/>
    </source>
</evidence>
<keyword evidence="6" id="KW-0479">Metal-binding</keyword>
<comment type="pathway">
    <text evidence="2 14">Carbohydrate degradation; glycolysis; pyruvate from D-glyceraldehyde 3-phosphate: step 5/5.</text>
</comment>
<keyword evidence="7" id="KW-0547">Nucleotide-binding</keyword>
<dbReference type="PRINTS" id="PR01050">
    <property type="entry name" value="PYRUVTKNASE"/>
</dbReference>
<dbReference type="InterPro" id="IPR001697">
    <property type="entry name" value="Pyr_Knase"/>
</dbReference>
<dbReference type="UniPathway" id="UPA00109">
    <property type="reaction ID" value="UER00188"/>
</dbReference>
<evidence type="ECO:0000256" key="13">
    <source>
        <dbReference type="NCBIfam" id="TIGR01064"/>
    </source>
</evidence>
<proteinExistence type="inferred from homology"/>
<comment type="cofactor">
    <cofactor evidence="1">
        <name>K(+)</name>
        <dbReference type="ChEBI" id="CHEBI:29103"/>
    </cofactor>
</comment>
<dbReference type="NCBIfam" id="TIGR01064">
    <property type="entry name" value="pyruv_kin"/>
    <property type="match status" value="1"/>
</dbReference>
<dbReference type="EC" id="2.7.1.40" evidence="4 13"/>
<gene>
    <name evidence="17" type="primary">pyk</name>
    <name evidence="17" type="ORF">DBW92_03815</name>
</gene>
<feature type="domain" description="Pyruvate kinase C-terminal" evidence="16">
    <location>
        <begin position="360"/>
        <end position="461"/>
    </location>
</feature>
<dbReference type="InterPro" id="IPR015793">
    <property type="entry name" value="Pyrv_Knase_brl"/>
</dbReference>
<dbReference type="FunFam" id="2.40.33.10:FF:000001">
    <property type="entry name" value="Pyruvate kinase"/>
    <property type="match status" value="1"/>
</dbReference>
<keyword evidence="8 14" id="KW-0418">Kinase</keyword>
<keyword evidence="10 14" id="KW-0460">Magnesium</keyword>
<evidence type="ECO:0000313" key="18">
    <source>
        <dbReference type="Proteomes" id="UP000252915"/>
    </source>
</evidence>
<dbReference type="Pfam" id="PF00224">
    <property type="entry name" value="PK"/>
    <property type="match status" value="1"/>
</dbReference>
<evidence type="ECO:0000313" key="17">
    <source>
        <dbReference type="EMBL" id="RCL43812.1"/>
    </source>
</evidence>
<reference evidence="17 18" key="1">
    <citation type="journal article" date="2018" name="Microbiome">
        <title>Fine metagenomic profile of the Mediterranean stratified and mixed water columns revealed by assembly and recruitment.</title>
        <authorList>
            <person name="Haro-Moreno J.M."/>
            <person name="Lopez-Perez M."/>
            <person name="De La Torre J.R."/>
            <person name="Picazo A."/>
            <person name="Camacho A."/>
            <person name="Rodriguez-Valera F."/>
        </authorList>
    </citation>
    <scope>NUCLEOTIDE SEQUENCE [LARGE SCALE GENOMIC DNA]</scope>
    <source>
        <strain evidence="17">MED-G78</strain>
    </source>
</reference>
<name>A0A368C447_9GAMM</name>
<dbReference type="GO" id="GO:0005524">
    <property type="term" value="F:ATP binding"/>
    <property type="evidence" value="ECO:0007669"/>
    <property type="project" value="UniProtKB-KW"/>
</dbReference>
<dbReference type="SUPFAM" id="SSF51621">
    <property type="entry name" value="Phosphoenolpyruvate/pyruvate domain"/>
    <property type="match status" value="1"/>
</dbReference>
<comment type="caution">
    <text evidence="17">The sequence shown here is derived from an EMBL/GenBank/DDBJ whole genome shotgun (WGS) entry which is preliminary data.</text>
</comment>
<evidence type="ECO:0000256" key="14">
    <source>
        <dbReference type="RuleBase" id="RU000504"/>
    </source>
</evidence>
<keyword evidence="9" id="KW-0067">ATP-binding</keyword>
<keyword evidence="11 14" id="KW-0324">Glycolysis</keyword>
<protein>
    <recommendedName>
        <fullName evidence="4 13">Pyruvate kinase</fullName>
        <ecNumber evidence="4 13">2.7.1.40</ecNumber>
    </recommendedName>
</protein>
<evidence type="ECO:0000259" key="15">
    <source>
        <dbReference type="Pfam" id="PF00224"/>
    </source>
</evidence>
<evidence type="ECO:0000256" key="11">
    <source>
        <dbReference type="ARBA" id="ARBA00023152"/>
    </source>
</evidence>
<dbReference type="Gene3D" id="3.40.1380.20">
    <property type="entry name" value="Pyruvate kinase, C-terminal domain"/>
    <property type="match status" value="1"/>
</dbReference>
<dbReference type="GO" id="GO:0000287">
    <property type="term" value="F:magnesium ion binding"/>
    <property type="evidence" value="ECO:0007669"/>
    <property type="project" value="UniProtKB-UniRule"/>
</dbReference>
<keyword evidence="12 17" id="KW-0670">Pyruvate</keyword>
<organism evidence="17 18">
    <name type="scientific">SAR86 cluster bacterium</name>
    <dbReference type="NCBI Taxonomy" id="2030880"/>
    <lineage>
        <taxon>Bacteria</taxon>
        <taxon>Pseudomonadati</taxon>
        <taxon>Pseudomonadota</taxon>
        <taxon>Gammaproteobacteria</taxon>
        <taxon>SAR86 cluster</taxon>
    </lineage>
</organism>
<dbReference type="InterPro" id="IPR015795">
    <property type="entry name" value="Pyrv_Knase_C"/>
</dbReference>
<dbReference type="InterPro" id="IPR015813">
    <property type="entry name" value="Pyrv/PenolPyrv_kinase-like_dom"/>
</dbReference>
<evidence type="ECO:0000256" key="3">
    <source>
        <dbReference type="ARBA" id="ARBA00008663"/>
    </source>
</evidence>
<accession>A0A368C447</accession>
<dbReference type="GO" id="GO:0030955">
    <property type="term" value="F:potassium ion binding"/>
    <property type="evidence" value="ECO:0007669"/>
    <property type="project" value="UniProtKB-UniRule"/>
</dbReference>
<evidence type="ECO:0000256" key="2">
    <source>
        <dbReference type="ARBA" id="ARBA00004997"/>
    </source>
</evidence>
<dbReference type="Pfam" id="PF02887">
    <property type="entry name" value="PK_C"/>
    <property type="match status" value="1"/>
</dbReference>
<dbReference type="GO" id="GO:0004743">
    <property type="term" value="F:pyruvate kinase activity"/>
    <property type="evidence" value="ECO:0007669"/>
    <property type="project" value="UniProtKB-UniRule"/>
</dbReference>
<dbReference type="InterPro" id="IPR011037">
    <property type="entry name" value="Pyrv_Knase-like_insert_dom_sf"/>
</dbReference>
<comment type="similarity">
    <text evidence="3 14">Belongs to the pyruvate kinase family.</text>
</comment>
<dbReference type="InterPro" id="IPR018209">
    <property type="entry name" value="Pyrv_Knase_AS"/>
</dbReference>
<dbReference type="InterPro" id="IPR015806">
    <property type="entry name" value="Pyrv_Knase_insert_dom_sf"/>
</dbReference>
<dbReference type="Gene3D" id="2.40.33.10">
    <property type="entry name" value="PK beta-barrel domain-like"/>
    <property type="match status" value="1"/>
</dbReference>
<evidence type="ECO:0000256" key="5">
    <source>
        <dbReference type="ARBA" id="ARBA00022679"/>
    </source>
</evidence>